<dbReference type="STRING" id="349215.A11S_1149"/>
<comment type="similarity">
    <text evidence="1 13 14">Belongs to the ATPase B chain family.</text>
</comment>
<keyword evidence="7 13" id="KW-0406">Ion transport</keyword>
<evidence type="ECO:0000259" key="16">
    <source>
        <dbReference type="PROSITE" id="PS50166"/>
    </source>
</evidence>
<comment type="subcellular location">
    <subcellularLocation>
        <location evidence="13">Cell membrane</location>
        <topology evidence="13">Single-pass membrane protein</topology>
    </subcellularLocation>
    <subcellularLocation>
        <location evidence="12">Endomembrane system</location>
        <topology evidence="12">Single-pass membrane protein</topology>
    </subcellularLocation>
</comment>
<keyword evidence="3 13" id="KW-0138">CF(0)</keyword>
<dbReference type="CDD" id="cd06503">
    <property type="entry name" value="ATP-synt_Fo_b"/>
    <property type="match status" value="1"/>
</dbReference>
<evidence type="ECO:0000256" key="9">
    <source>
        <dbReference type="ARBA" id="ARBA00023310"/>
    </source>
</evidence>
<comment type="function">
    <text evidence="10 13">F(1)F(0) ATP synthase produces ATP from ADP in the presence of a proton or sodium gradient. F-type ATPases consist of two structural domains, F(1) containing the extramembraneous catalytic core and F(0) containing the membrane proton channel, linked together by a central stalk and a peripheral stalk. During catalysis, ATP synthesis in the catalytic domain of F(1) is coupled via a rotary mechanism of the central stalk subunits to proton translocation.</text>
</comment>
<comment type="function">
    <text evidence="11">Component of the F(0) channel, it forms part of the peripheral stalk, linking F(1) to F(0). The b'-subunit is a diverged and duplicated form of b found in plants and photosynthetic bacteria.</text>
</comment>
<dbReference type="OrthoDB" id="8479836at2"/>
<dbReference type="InterPro" id="IPR002146">
    <property type="entry name" value="ATP_synth_b/b'su_bac/chlpt"/>
</dbReference>
<feature type="transmembrane region" description="Helical" evidence="13">
    <location>
        <begin position="12"/>
        <end position="33"/>
    </location>
</feature>
<name>M4VFJ6_9BACT</name>
<accession>M4VFJ6</accession>
<sequence length="163" mass="18459">MEQLLHDTNFWVLISFTLFVVLVFKSAKTAILGKLDGRIAQIRTDIETAENLRVEAQELLAQYQRKQRDAQNEAEAIIANARNHAAEIRKTAETDLHEMIDRKEKQLTDRLKRMEDSAKAEIRAYASELAVKATAEIIANRLDDAGNARLVDQAIKTLPSNMN</sequence>
<dbReference type="Pfam" id="PF00430">
    <property type="entry name" value="ATP-synt_B"/>
    <property type="match status" value="1"/>
</dbReference>
<dbReference type="RefSeq" id="WP_015467503.1">
    <property type="nucleotide sequence ID" value="NC_020812.1"/>
</dbReference>
<evidence type="ECO:0000256" key="2">
    <source>
        <dbReference type="ARBA" id="ARBA00022448"/>
    </source>
</evidence>
<feature type="domain" description="Importin N-terminal" evidence="16">
    <location>
        <begin position="56"/>
        <end position="132"/>
    </location>
</feature>
<evidence type="ECO:0000256" key="8">
    <source>
        <dbReference type="ARBA" id="ARBA00023136"/>
    </source>
</evidence>
<dbReference type="PROSITE" id="PS50166">
    <property type="entry name" value="IMPORTIN_B_NT"/>
    <property type="match status" value="1"/>
</dbReference>
<dbReference type="PATRIC" id="fig|349215.9.peg.1106"/>
<comment type="subunit">
    <text evidence="13">F-type ATPases have 2 components, F(1) - the catalytic core - and F(0) - the membrane proton channel. F(1) has five subunits: alpha(3), beta(3), gamma(1), delta(1), epsilon(1). F(0) has three main subunits: a(1), b(2) and c(10-14). The alpha and beta chains form an alternating ring which encloses part of the gamma chain. F(1) is attached to F(0) by a central stalk formed by the gamma and epsilon chains, while a peripheral stalk is formed by the delta and b chains.</text>
</comment>
<evidence type="ECO:0000256" key="10">
    <source>
        <dbReference type="ARBA" id="ARBA00025198"/>
    </source>
</evidence>
<dbReference type="InterPro" id="IPR050059">
    <property type="entry name" value="ATP_synthase_B_chain"/>
</dbReference>
<dbReference type="GO" id="GO:0031267">
    <property type="term" value="F:small GTPase binding"/>
    <property type="evidence" value="ECO:0007669"/>
    <property type="project" value="InterPro"/>
</dbReference>
<organism evidence="17 18">
    <name type="scientific">Micavibrio aeruginosavorus EPB</name>
    <dbReference type="NCBI Taxonomy" id="349215"/>
    <lineage>
        <taxon>Bacteria</taxon>
        <taxon>Pseudomonadati</taxon>
        <taxon>Bdellovibrionota</taxon>
        <taxon>Bdellovibrionia</taxon>
        <taxon>Bdellovibrionales</taxon>
        <taxon>Pseudobdellovibrionaceae</taxon>
        <taxon>Micavibrio</taxon>
    </lineage>
</organism>
<evidence type="ECO:0000256" key="7">
    <source>
        <dbReference type="ARBA" id="ARBA00023065"/>
    </source>
</evidence>
<dbReference type="GO" id="GO:0045259">
    <property type="term" value="C:proton-transporting ATP synthase complex"/>
    <property type="evidence" value="ECO:0007669"/>
    <property type="project" value="UniProtKB-KW"/>
</dbReference>
<dbReference type="InterPro" id="IPR001494">
    <property type="entry name" value="Importin-beta_N"/>
</dbReference>
<dbReference type="HAMAP" id="MF_01398">
    <property type="entry name" value="ATP_synth_b_bprime"/>
    <property type="match status" value="1"/>
</dbReference>
<dbReference type="GO" id="GO:0006886">
    <property type="term" value="P:intracellular protein transport"/>
    <property type="evidence" value="ECO:0007669"/>
    <property type="project" value="InterPro"/>
</dbReference>
<gene>
    <name evidence="13" type="primary">atpF</name>
    <name evidence="17" type="ORF">A11S_1149</name>
</gene>
<evidence type="ECO:0000256" key="12">
    <source>
        <dbReference type="ARBA" id="ARBA00037847"/>
    </source>
</evidence>
<keyword evidence="8 13" id="KW-0472">Membrane</keyword>
<evidence type="ECO:0000256" key="6">
    <source>
        <dbReference type="ARBA" id="ARBA00022989"/>
    </source>
</evidence>
<keyword evidence="2 13" id="KW-0813">Transport</keyword>
<keyword evidence="15" id="KW-0175">Coiled coil</keyword>
<evidence type="ECO:0000256" key="11">
    <source>
        <dbReference type="ARBA" id="ARBA00025614"/>
    </source>
</evidence>
<reference evidence="17 18" key="1">
    <citation type="journal article" date="2013" name="ISME J.">
        <title>By their genes ye shall know them: genomic signatures of predatory bacteria.</title>
        <authorList>
            <person name="Pasternak Z."/>
            <person name="Pietrokovski S."/>
            <person name="Rotem O."/>
            <person name="Gophna U."/>
            <person name="Lurie-Weinberger M.N."/>
            <person name="Jurkevitch E."/>
        </authorList>
    </citation>
    <scope>NUCLEOTIDE SEQUENCE [LARGE SCALE GENOMIC DNA]</scope>
    <source>
        <strain evidence="17">EPB</strain>
    </source>
</reference>
<dbReference type="HOGENOM" id="CLU_079215_6_2_5"/>
<evidence type="ECO:0000256" key="15">
    <source>
        <dbReference type="SAM" id="Coils"/>
    </source>
</evidence>
<evidence type="ECO:0000256" key="13">
    <source>
        <dbReference type="HAMAP-Rule" id="MF_01398"/>
    </source>
</evidence>
<dbReference type="Proteomes" id="UP000011932">
    <property type="component" value="Chromosome"/>
</dbReference>
<evidence type="ECO:0000313" key="17">
    <source>
        <dbReference type="EMBL" id="AGH97963.1"/>
    </source>
</evidence>
<dbReference type="GO" id="GO:0046961">
    <property type="term" value="F:proton-transporting ATPase activity, rotational mechanism"/>
    <property type="evidence" value="ECO:0007669"/>
    <property type="project" value="TreeGrafter"/>
</dbReference>
<dbReference type="KEGG" id="man:A11S_1149"/>
<evidence type="ECO:0000256" key="3">
    <source>
        <dbReference type="ARBA" id="ARBA00022547"/>
    </source>
</evidence>
<dbReference type="GO" id="GO:0005886">
    <property type="term" value="C:plasma membrane"/>
    <property type="evidence" value="ECO:0007669"/>
    <property type="project" value="UniProtKB-SubCell"/>
</dbReference>
<dbReference type="EMBL" id="CP003538">
    <property type="protein sequence ID" value="AGH97963.1"/>
    <property type="molecule type" value="Genomic_DNA"/>
</dbReference>
<feature type="coiled-coil region" evidence="15">
    <location>
        <begin position="39"/>
        <end position="80"/>
    </location>
</feature>
<dbReference type="GO" id="GO:0046933">
    <property type="term" value="F:proton-transporting ATP synthase activity, rotational mechanism"/>
    <property type="evidence" value="ECO:0007669"/>
    <property type="project" value="UniProtKB-UniRule"/>
</dbReference>
<evidence type="ECO:0000313" key="18">
    <source>
        <dbReference type="Proteomes" id="UP000011932"/>
    </source>
</evidence>
<keyword evidence="6 13" id="KW-1133">Transmembrane helix</keyword>
<dbReference type="GO" id="GO:0016787">
    <property type="term" value="F:hydrolase activity"/>
    <property type="evidence" value="ECO:0007669"/>
    <property type="project" value="UniProtKB-KW"/>
</dbReference>
<keyword evidence="17" id="KW-0378">Hydrolase</keyword>
<evidence type="ECO:0000256" key="4">
    <source>
        <dbReference type="ARBA" id="ARBA00022692"/>
    </source>
</evidence>
<dbReference type="AlphaFoldDB" id="M4VFJ6"/>
<dbReference type="GO" id="GO:0012505">
    <property type="term" value="C:endomembrane system"/>
    <property type="evidence" value="ECO:0007669"/>
    <property type="project" value="UniProtKB-SubCell"/>
</dbReference>
<evidence type="ECO:0000256" key="1">
    <source>
        <dbReference type="ARBA" id="ARBA00005513"/>
    </source>
</evidence>
<proteinExistence type="inferred from homology"/>
<keyword evidence="5 13" id="KW-0375">Hydrogen ion transport</keyword>
<keyword evidence="13" id="KW-1003">Cell membrane</keyword>
<dbReference type="PANTHER" id="PTHR33445:SF1">
    <property type="entry name" value="ATP SYNTHASE SUBUNIT B"/>
    <property type="match status" value="1"/>
</dbReference>
<keyword evidence="4 13" id="KW-0812">Transmembrane</keyword>
<dbReference type="PANTHER" id="PTHR33445">
    <property type="entry name" value="ATP SYNTHASE SUBUNIT B', CHLOROPLASTIC"/>
    <property type="match status" value="1"/>
</dbReference>
<evidence type="ECO:0000256" key="5">
    <source>
        <dbReference type="ARBA" id="ARBA00022781"/>
    </source>
</evidence>
<protein>
    <recommendedName>
        <fullName evidence="13">ATP synthase subunit b</fullName>
    </recommendedName>
    <alternativeName>
        <fullName evidence="13">ATP synthase F(0) sector subunit b</fullName>
    </alternativeName>
    <alternativeName>
        <fullName evidence="13">ATPase subunit I</fullName>
    </alternativeName>
    <alternativeName>
        <fullName evidence="13">F-type ATPase subunit b</fullName>
        <shortName evidence="13">F-ATPase subunit b</shortName>
    </alternativeName>
</protein>
<keyword evidence="9 13" id="KW-0066">ATP synthesis</keyword>
<evidence type="ECO:0000256" key="14">
    <source>
        <dbReference type="RuleBase" id="RU003848"/>
    </source>
</evidence>